<dbReference type="Pfam" id="PF00950">
    <property type="entry name" value="ABC-3"/>
    <property type="match status" value="1"/>
</dbReference>
<dbReference type="EMBL" id="AAQH01000020">
    <property type="protein sequence ID" value="EAT11259.1"/>
    <property type="molecule type" value="Genomic_DNA"/>
</dbReference>
<comment type="caution">
    <text evidence="16">The sequence shown here is derived from an EMBL/GenBank/DDBJ whole genome shotgun (WGS) entry which is preliminary data.</text>
</comment>
<keyword evidence="17" id="KW-1185">Reference proteome</keyword>
<keyword evidence="12 15" id="KW-0472">Membrane</keyword>
<evidence type="ECO:0000256" key="3">
    <source>
        <dbReference type="ARBA" id="ARBA00008034"/>
    </source>
</evidence>
<proteinExistence type="inferred from homology"/>
<evidence type="ECO:0000256" key="8">
    <source>
        <dbReference type="ARBA" id="ARBA00022833"/>
    </source>
</evidence>
<evidence type="ECO:0000256" key="5">
    <source>
        <dbReference type="ARBA" id="ARBA00022475"/>
    </source>
</evidence>
<keyword evidence="9" id="KW-0864">Zinc transport</keyword>
<name>Q1MZ74_9GAMM</name>
<keyword evidence="7 14" id="KW-0812">Transmembrane</keyword>
<keyword evidence="8" id="KW-0862">Zinc</keyword>
<feature type="transmembrane region" description="Helical" evidence="15">
    <location>
        <begin position="212"/>
        <end position="232"/>
    </location>
</feature>
<evidence type="ECO:0000256" key="11">
    <source>
        <dbReference type="ARBA" id="ARBA00023065"/>
    </source>
</evidence>
<evidence type="ECO:0000256" key="9">
    <source>
        <dbReference type="ARBA" id="ARBA00022906"/>
    </source>
</evidence>
<reference evidence="16 17" key="1">
    <citation type="submission" date="2006-03" db="EMBL/GenBank/DDBJ databases">
        <authorList>
            <person name="Pinhassi J."/>
            <person name="Pedros-Alio C."/>
            <person name="Ferriera S."/>
            <person name="Johnson J."/>
            <person name="Kravitz S."/>
            <person name="Halpern A."/>
            <person name="Remington K."/>
            <person name="Beeson K."/>
            <person name="Tran B."/>
            <person name="Rogers Y.-H."/>
            <person name="Friedman R."/>
            <person name="Venter J.C."/>
        </authorList>
    </citation>
    <scope>NUCLEOTIDE SEQUENCE [LARGE SCALE GENOMIC DNA]</scope>
    <source>
        <strain evidence="16 17">RED65</strain>
    </source>
</reference>
<feature type="transmembrane region" description="Helical" evidence="15">
    <location>
        <begin position="126"/>
        <end position="144"/>
    </location>
</feature>
<keyword evidence="11" id="KW-0406">Ion transport</keyword>
<evidence type="ECO:0000256" key="4">
    <source>
        <dbReference type="ARBA" id="ARBA00022448"/>
    </source>
</evidence>
<accession>Q1MZ74</accession>
<evidence type="ECO:0000256" key="7">
    <source>
        <dbReference type="ARBA" id="ARBA00022692"/>
    </source>
</evidence>
<comment type="subcellular location">
    <subcellularLocation>
        <location evidence="2">Cell inner membrane</location>
        <topology evidence="2">Multi-pass membrane protein</topology>
    </subcellularLocation>
    <subcellularLocation>
        <location evidence="14">Cell membrane</location>
        <topology evidence="14">Multi-pass membrane protein</topology>
    </subcellularLocation>
</comment>
<keyword evidence="10 15" id="KW-1133">Transmembrane helix</keyword>
<dbReference type="PANTHER" id="PTHR30477:SF23">
    <property type="entry name" value="HIGH-AFFINITY ZINC UPTAKE SYSTEM MEMBRANE PROTEIN ZNUB"/>
    <property type="match status" value="1"/>
</dbReference>
<gene>
    <name evidence="16" type="ORF">RED65_08384</name>
</gene>
<protein>
    <recommendedName>
        <fullName evidence="13">High-affinity zinc uptake system membrane protein ZnuB</fullName>
    </recommendedName>
</protein>
<dbReference type="PANTHER" id="PTHR30477">
    <property type="entry name" value="ABC-TRANSPORTER METAL-BINDING PROTEIN"/>
    <property type="match status" value="1"/>
</dbReference>
<evidence type="ECO:0000256" key="10">
    <source>
        <dbReference type="ARBA" id="ARBA00022989"/>
    </source>
</evidence>
<evidence type="ECO:0000256" key="12">
    <source>
        <dbReference type="ARBA" id="ARBA00023136"/>
    </source>
</evidence>
<dbReference type="GO" id="GO:0006829">
    <property type="term" value="P:zinc ion transport"/>
    <property type="evidence" value="ECO:0007669"/>
    <property type="project" value="UniProtKB-KW"/>
</dbReference>
<feature type="transmembrane region" description="Helical" evidence="15">
    <location>
        <begin position="238"/>
        <end position="257"/>
    </location>
</feature>
<dbReference type="STRING" id="207949.RED65_08384"/>
<dbReference type="Proteomes" id="UP000004263">
    <property type="component" value="Unassembled WGS sequence"/>
</dbReference>
<keyword evidence="5" id="KW-1003">Cell membrane</keyword>
<evidence type="ECO:0000256" key="2">
    <source>
        <dbReference type="ARBA" id="ARBA00004429"/>
    </source>
</evidence>
<dbReference type="FunFam" id="1.10.3470.10:FF:000002">
    <property type="entry name" value="Zinc ABC transporter permease subunit ZnuB"/>
    <property type="match status" value="1"/>
</dbReference>
<evidence type="ECO:0000256" key="14">
    <source>
        <dbReference type="RuleBase" id="RU003943"/>
    </source>
</evidence>
<comment type="similarity">
    <text evidence="3 14">Belongs to the ABC-3 integral membrane protein family.</text>
</comment>
<keyword evidence="4 14" id="KW-0813">Transport</keyword>
<feature type="transmembrane region" description="Helical" evidence="15">
    <location>
        <begin position="83"/>
        <end position="103"/>
    </location>
</feature>
<dbReference type="GO" id="GO:0055085">
    <property type="term" value="P:transmembrane transport"/>
    <property type="evidence" value="ECO:0007669"/>
    <property type="project" value="InterPro"/>
</dbReference>
<dbReference type="InterPro" id="IPR001626">
    <property type="entry name" value="ABC_TroCD"/>
</dbReference>
<dbReference type="CDD" id="cd06550">
    <property type="entry name" value="TM_ABC_iron-siderophores_like"/>
    <property type="match status" value="1"/>
</dbReference>
<evidence type="ECO:0000256" key="15">
    <source>
        <dbReference type="SAM" id="Phobius"/>
    </source>
</evidence>
<organism evidence="16 17">
    <name type="scientific">Bermanella marisrubri</name>
    <dbReference type="NCBI Taxonomy" id="207949"/>
    <lineage>
        <taxon>Bacteria</taxon>
        <taxon>Pseudomonadati</taxon>
        <taxon>Pseudomonadota</taxon>
        <taxon>Gammaproteobacteria</taxon>
        <taxon>Oceanospirillales</taxon>
        <taxon>Oceanospirillaceae</taxon>
        <taxon>Bermanella</taxon>
    </lineage>
</organism>
<dbReference type="SUPFAM" id="SSF81345">
    <property type="entry name" value="ABC transporter involved in vitamin B12 uptake, BtuC"/>
    <property type="match status" value="1"/>
</dbReference>
<evidence type="ECO:0000256" key="13">
    <source>
        <dbReference type="ARBA" id="ARBA00040080"/>
    </source>
</evidence>
<keyword evidence="6" id="KW-0997">Cell inner membrane</keyword>
<dbReference type="Gene3D" id="1.10.3470.10">
    <property type="entry name" value="ABC transporter involved in vitamin B12 uptake, BtuC"/>
    <property type="match status" value="1"/>
</dbReference>
<dbReference type="RefSeq" id="WP_007019226.1">
    <property type="nucleotide sequence ID" value="NZ_CH724122.1"/>
</dbReference>
<sequence length="264" mass="28335">MLWLLDALLAGWLLSLMSGPLGSFIVWRRMAYFGDTLAHSALLGVTLGFLMDVQLNIAIILCAIFIAVLLANLQRQQLIPSDTLLGLMAHTTLAAGLVTLSMVDNVRIDLNSYLFGDLLAVSRQDLYSLAIGSALVLAAIIKMWRGLLAASVSEELAEVEGYNVARLRLMFMVLLAIVIAGAMKLVGVLLITALLIIPAAAARPFSRHPQQMAFIATILSMISVALGLGLSYQWDTPAGPSVVLASAIIFLISQSAFQLSKRNA</sequence>
<evidence type="ECO:0000313" key="16">
    <source>
        <dbReference type="EMBL" id="EAT11259.1"/>
    </source>
</evidence>
<comment type="function">
    <text evidence="1">Involved in the high-affinity zinc uptake transport system.</text>
</comment>
<evidence type="ECO:0000313" key="17">
    <source>
        <dbReference type="Proteomes" id="UP000004263"/>
    </source>
</evidence>
<dbReference type="NCBIfam" id="NF007089">
    <property type="entry name" value="PRK09543.1"/>
    <property type="match status" value="1"/>
</dbReference>
<dbReference type="GO" id="GO:0010043">
    <property type="term" value="P:response to zinc ion"/>
    <property type="evidence" value="ECO:0007669"/>
    <property type="project" value="TreeGrafter"/>
</dbReference>
<feature type="transmembrane region" description="Helical" evidence="15">
    <location>
        <begin position="188"/>
        <end position="205"/>
    </location>
</feature>
<dbReference type="InterPro" id="IPR037294">
    <property type="entry name" value="ABC_BtuC-like"/>
</dbReference>
<dbReference type="AlphaFoldDB" id="Q1MZ74"/>
<evidence type="ECO:0000256" key="1">
    <source>
        <dbReference type="ARBA" id="ARBA00002313"/>
    </source>
</evidence>
<dbReference type="OrthoDB" id="9783937at2"/>
<feature type="transmembrane region" description="Helical" evidence="15">
    <location>
        <begin position="47"/>
        <end position="71"/>
    </location>
</feature>
<evidence type="ECO:0000256" key="6">
    <source>
        <dbReference type="ARBA" id="ARBA00022519"/>
    </source>
</evidence>
<dbReference type="GO" id="GO:0043190">
    <property type="term" value="C:ATP-binding cassette (ABC) transporter complex"/>
    <property type="evidence" value="ECO:0007669"/>
    <property type="project" value="InterPro"/>
</dbReference>
<dbReference type="HOGENOM" id="CLU_028808_3_2_6"/>